<dbReference type="GO" id="GO:0008168">
    <property type="term" value="F:methyltransferase activity"/>
    <property type="evidence" value="ECO:0007669"/>
    <property type="project" value="UniProtKB-KW"/>
</dbReference>
<dbReference type="SUPFAM" id="SSF54593">
    <property type="entry name" value="Glyoxalase/Bleomycin resistance protein/Dihydroxybiphenyl dioxygenase"/>
    <property type="match status" value="1"/>
</dbReference>
<dbReference type="InterPro" id="IPR009725">
    <property type="entry name" value="3_dmu_93_MTrfase"/>
</dbReference>
<keyword evidence="2" id="KW-0808">Transferase</keyword>
<dbReference type="PIRSF" id="PIRSF021700">
    <property type="entry name" value="3_dmu_93_MTrfase"/>
    <property type="match status" value="1"/>
</dbReference>
<dbReference type="PANTHER" id="PTHR33990">
    <property type="entry name" value="PROTEIN YJDN-RELATED"/>
    <property type="match status" value="1"/>
</dbReference>
<evidence type="ECO:0000313" key="2">
    <source>
        <dbReference type="EMBL" id="MBB4662809.1"/>
    </source>
</evidence>
<name>A0A840ID74_9ACTN</name>
<evidence type="ECO:0000313" key="3">
    <source>
        <dbReference type="Proteomes" id="UP000585272"/>
    </source>
</evidence>
<reference evidence="2 3" key="1">
    <citation type="submission" date="2020-08" db="EMBL/GenBank/DDBJ databases">
        <title>Genomic Encyclopedia of Archaeal and Bacterial Type Strains, Phase II (KMG-II): from individual species to whole genera.</title>
        <authorList>
            <person name="Goeker M."/>
        </authorList>
    </citation>
    <scope>NUCLEOTIDE SEQUENCE [LARGE SCALE GENOMIC DNA]</scope>
    <source>
        <strain evidence="2 3">DSM 23288</strain>
    </source>
</reference>
<dbReference type="CDD" id="cd06588">
    <property type="entry name" value="PhnB_like"/>
    <property type="match status" value="1"/>
</dbReference>
<organism evidence="2 3">
    <name type="scientific">Conexibacter arvalis</name>
    <dbReference type="NCBI Taxonomy" id="912552"/>
    <lineage>
        <taxon>Bacteria</taxon>
        <taxon>Bacillati</taxon>
        <taxon>Actinomycetota</taxon>
        <taxon>Thermoleophilia</taxon>
        <taxon>Solirubrobacterales</taxon>
        <taxon>Conexibacteraceae</taxon>
        <taxon>Conexibacter</taxon>
    </lineage>
</organism>
<dbReference type="AlphaFoldDB" id="A0A840ID74"/>
<dbReference type="Proteomes" id="UP000585272">
    <property type="component" value="Unassembled WGS sequence"/>
</dbReference>
<keyword evidence="2" id="KW-0830">Ubiquinone</keyword>
<dbReference type="Gene3D" id="3.10.180.10">
    <property type="entry name" value="2,3-Dihydroxybiphenyl 1,2-Dioxygenase, domain 1"/>
    <property type="match status" value="1"/>
</dbReference>
<feature type="domain" description="PhnB-like" evidence="1">
    <location>
        <begin position="3"/>
        <end position="117"/>
    </location>
</feature>
<proteinExistence type="predicted"/>
<accession>A0A840ID74</accession>
<keyword evidence="2" id="KW-0489">Methyltransferase</keyword>
<keyword evidence="3" id="KW-1185">Reference proteome</keyword>
<evidence type="ECO:0000259" key="1">
    <source>
        <dbReference type="Pfam" id="PF06983"/>
    </source>
</evidence>
<dbReference type="Pfam" id="PF06983">
    <property type="entry name" value="3-dmu-9_3-mt"/>
    <property type="match status" value="1"/>
</dbReference>
<comment type="caution">
    <text evidence="2">The sequence shown here is derived from an EMBL/GenBank/DDBJ whole genome shotgun (WGS) entry which is preliminary data.</text>
</comment>
<dbReference type="InterPro" id="IPR029068">
    <property type="entry name" value="Glyas_Bleomycin-R_OHBP_Dase"/>
</dbReference>
<dbReference type="PANTHER" id="PTHR33990:SF2">
    <property type="entry name" value="PHNB-LIKE DOMAIN-CONTAINING PROTEIN"/>
    <property type="match status" value="1"/>
</dbReference>
<dbReference type="GO" id="GO:0032259">
    <property type="term" value="P:methylation"/>
    <property type="evidence" value="ECO:0007669"/>
    <property type="project" value="UniProtKB-KW"/>
</dbReference>
<sequence length="162" mass="17911">MLQRITPNLWFDTQAEEAAAFYVSIFPDSRIVATTHYTDAGPREAGMVLTVEFELSGQRFTAINGGPEFTFDEAISLLVNCESQDEIDYYWERLLSDGGQEGPCGWLKDRYGLSWQVAPAGIEELFSDADPARAARAMRAMRTMRKFDVAALRAAADGVAAS</sequence>
<gene>
    <name evidence="2" type="ORF">BDZ31_002395</name>
</gene>
<protein>
    <submittedName>
        <fullName evidence="2">Putative 3-demethylubiquinone-9 3-methyltransferase (Glyoxalase superfamily)</fullName>
    </submittedName>
</protein>
<dbReference type="EMBL" id="JACHNU010000002">
    <property type="protein sequence ID" value="MBB4662809.1"/>
    <property type="molecule type" value="Genomic_DNA"/>
</dbReference>
<dbReference type="InterPro" id="IPR028973">
    <property type="entry name" value="PhnB-like"/>
</dbReference>